<proteinExistence type="predicted"/>
<reference evidence="1" key="1">
    <citation type="journal article" date="2014" name="Front. Microbiol.">
        <title>High frequency of phylogenetically diverse reductive dehalogenase-homologous genes in deep subseafloor sedimentary metagenomes.</title>
        <authorList>
            <person name="Kawai M."/>
            <person name="Futagami T."/>
            <person name="Toyoda A."/>
            <person name="Takaki Y."/>
            <person name="Nishi S."/>
            <person name="Hori S."/>
            <person name="Arai W."/>
            <person name="Tsubouchi T."/>
            <person name="Morono Y."/>
            <person name="Uchiyama I."/>
            <person name="Ito T."/>
            <person name="Fujiyama A."/>
            <person name="Inagaki F."/>
            <person name="Takami H."/>
        </authorList>
    </citation>
    <scope>NUCLEOTIDE SEQUENCE</scope>
    <source>
        <strain evidence="1">Expedition CK06-06</strain>
    </source>
</reference>
<organism evidence="1">
    <name type="scientific">marine sediment metagenome</name>
    <dbReference type="NCBI Taxonomy" id="412755"/>
    <lineage>
        <taxon>unclassified sequences</taxon>
        <taxon>metagenomes</taxon>
        <taxon>ecological metagenomes</taxon>
    </lineage>
</organism>
<dbReference type="AlphaFoldDB" id="X1KWS5"/>
<accession>X1KWS5</accession>
<dbReference type="EMBL" id="BARV01000414">
    <property type="protein sequence ID" value="GAH98090.1"/>
    <property type="molecule type" value="Genomic_DNA"/>
</dbReference>
<comment type="caution">
    <text evidence="1">The sequence shown here is derived from an EMBL/GenBank/DDBJ whole genome shotgun (WGS) entry which is preliminary data.</text>
</comment>
<name>X1KWS5_9ZZZZ</name>
<protein>
    <submittedName>
        <fullName evidence="1">Uncharacterized protein</fullName>
    </submittedName>
</protein>
<gene>
    <name evidence="1" type="ORF">S06H3_01610</name>
</gene>
<sequence length="70" mass="7905">MASKVGTRDAIPVMATTTISTSSKVDIFINPSIPQYILVLLKLFNSFFKLLARCSFLTTAFSRFWVERTI</sequence>
<evidence type="ECO:0000313" key="1">
    <source>
        <dbReference type="EMBL" id="GAH98090.1"/>
    </source>
</evidence>